<evidence type="ECO:0000259" key="2">
    <source>
        <dbReference type="Pfam" id="PF16058"/>
    </source>
</evidence>
<keyword evidence="4" id="KW-1185">Reference proteome</keyword>
<evidence type="ECO:0000313" key="4">
    <source>
        <dbReference type="Proteomes" id="UP001642540"/>
    </source>
</evidence>
<feature type="compositionally biased region" description="Low complexity" evidence="1">
    <location>
        <begin position="42"/>
        <end position="92"/>
    </location>
</feature>
<organism evidence="3 4">
    <name type="scientific">Orchesella dallaii</name>
    <dbReference type="NCBI Taxonomy" id="48710"/>
    <lineage>
        <taxon>Eukaryota</taxon>
        <taxon>Metazoa</taxon>
        <taxon>Ecdysozoa</taxon>
        <taxon>Arthropoda</taxon>
        <taxon>Hexapoda</taxon>
        <taxon>Collembola</taxon>
        <taxon>Entomobryomorpha</taxon>
        <taxon>Entomobryoidea</taxon>
        <taxon>Orchesellidae</taxon>
        <taxon>Orchesellinae</taxon>
        <taxon>Orchesella</taxon>
    </lineage>
</organism>
<evidence type="ECO:0000256" key="1">
    <source>
        <dbReference type="SAM" id="MobiDB-lite"/>
    </source>
</evidence>
<dbReference type="InterPro" id="IPR032059">
    <property type="entry name" value="Mucin-like"/>
</dbReference>
<dbReference type="Pfam" id="PF16058">
    <property type="entry name" value="Mucin-like"/>
    <property type="match status" value="1"/>
</dbReference>
<sequence length="122" mass="12017">MALAIAEPPAPSYSAPLLGLDLSNSYAAPESSYGAPSQGPQSSYGAPASAPGSSYGAPASAPGPSYGAPASAPGPSYGAPAPAPGPSYGAPAGPTVHRHVYIHSAPDEVRFPLFQILLKKST</sequence>
<evidence type="ECO:0000313" key="3">
    <source>
        <dbReference type="EMBL" id="CAL8126906.1"/>
    </source>
</evidence>
<accession>A0ABP1RFH0</accession>
<protein>
    <recommendedName>
        <fullName evidence="2">Mucin-like domain-containing protein</fullName>
    </recommendedName>
</protein>
<name>A0ABP1RFH0_9HEXA</name>
<feature type="region of interest" description="Disordered" evidence="1">
    <location>
        <begin position="28"/>
        <end position="92"/>
    </location>
</feature>
<dbReference type="Proteomes" id="UP001642540">
    <property type="component" value="Unassembled WGS sequence"/>
</dbReference>
<feature type="domain" description="Mucin-like" evidence="2">
    <location>
        <begin position="23"/>
        <end position="92"/>
    </location>
</feature>
<comment type="caution">
    <text evidence="3">The sequence shown here is derived from an EMBL/GenBank/DDBJ whole genome shotgun (WGS) entry which is preliminary data.</text>
</comment>
<reference evidence="3 4" key="1">
    <citation type="submission" date="2024-08" db="EMBL/GenBank/DDBJ databases">
        <authorList>
            <person name="Cucini C."/>
            <person name="Frati F."/>
        </authorList>
    </citation>
    <scope>NUCLEOTIDE SEQUENCE [LARGE SCALE GENOMIC DNA]</scope>
</reference>
<dbReference type="EMBL" id="CAXLJM020000072">
    <property type="protein sequence ID" value="CAL8126906.1"/>
    <property type="molecule type" value="Genomic_DNA"/>
</dbReference>
<proteinExistence type="predicted"/>
<gene>
    <name evidence="3" type="ORF">ODALV1_LOCUS21608</name>
</gene>